<reference evidence="2" key="1">
    <citation type="journal article" date="2019" name="Int. J. Syst. Evol. Microbiol.">
        <title>Halobacteriovorax valvorus sp. nov., a novel prokaryotic predator isolated from coastal seawater of China.</title>
        <authorList>
            <person name="Chen M.-X."/>
        </authorList>
    </citation>
    <scope>NUCLEOTIDE SEQUENCE [LARGE SCALE GENOMIC DNA]</scope>
    <source>
        <strain evidence="2">BL9</strain>
    </source>
</reference>
<gene>
    <name evidence="1" type="ORF">DAY19_08230</name>
</gene>
<organism evidence="1 2">
    <name type="scientific">Halobacteriovorax vibrionivorans</name>
    <dbReference type="NCBI Taxonomy" id="2152716"/>
    <lineage>
        <taxon>Bacteria</taxon>
        <taxon>Pseudomonadati</taxon>
        <taxon>Bdellovibrionota</taxon>
        <taxon>Bacteriovoracia</taxon>
        <taxon>Bacteriovoracales</taxon>
        <taxon>Halobacteriovoraceae</taxon>
        <taxon>Halobacteriovorax</taxon>
    </lineage>
</organism>
<proteinExistence type="predicted"/>
<dbReference type="EMBL" id="QDKL01000002">
    <property type="protein sequence ID" value="RZF21667.1"/>
    <property type="molecule type" value="Genomic_DNA"/>
</dbReference>
<evidence type="ECO:0000313" key="2">
    <source>
        <dbReference type="Proteomes" id="UP000443582"/>
    </source>
</evidence>
<accession>A0ABY0IK25</accession>
<keyword evidence="2" id="KW-1185">Reference proteome</keyword>
<comment type="caution">
    <text evidence="1">The sequence shown here is derived from an EMBL/GenBank/DDBJ whole genome shotgun (WGS) entry which is preliminary data.</text>
</comment>
<evidence type="ECO:0000313" key="1">
    <source>
        <dbReference type="EMBL" id="RZF21667.1"/>
    </source>
</evidence>
<name>A0ABY0IK25_9BACT</name>
<dbReference type="Pfam" id="PF12224">
    <property type="entry name" value="Amidoligase_2"/>
    <property type="match status" value="1"/>
</dbReference>
<dbReference type="InterPro" id="IPR022025">
    <property type="entry name" value="Amidoligase_2"/>
</dbReference>
<dbReference type="Proteomes" id="UP000443582">
    <property type="component" value="Unassembled WGS sequence"/>
</dbReference>
<protein>
    <submittedName>
        <fullName evidence="1">Alpha-L-fucosidase</fullName>
    </submittedName>
</protein>
<sequence>MIFRMKTKNFKDQNRTVGFEIEFQGLTPEKTANLIVDCLDGDVEKISDACFKVDSQYGEFKVETDAKLLKELAQSSEKNIKVKKFDFEGVIKDILEPITQELVPTEIVSPPLEEENFNIIKKIEESLHDAGARGTNESAYFAFAMQFNPEITSKESSYILSVLRSYILLSSWLQSQIDIGLTRELTGYVDDFPNDYAEIVLDQDYHPDLSKLIDDYLEYNPTRNRGLDFLPLFLYLDEERVRNVVTDERVKARPTFHYRLPSCQLGLESWNIFVEWKRWCLLERIANDKEIISKMSKSFIDLYHDSNLSFEKKWLRLCNHYVEDFR</sequence>